<dbReference type="EMBL" id="CAKOGL010000011">
    <property type="protein sequence ID" value="CAH2092003.1"/>
    <property type="molecule type" value="Genomic_DNA"/>
</dbReference>
<name>A0AAU9TYQ4_EUPED</name>
<evidence type="ECO:0000313" key="3">
    <source>
        <dbReference type="Proteomes" id="UP001153954"/>
    </source>
</evidence>
<dbReference type="Proteomes" id="UP001153954">
    <property type="component" value="Unassembled WGS sequence"/>
</dbReference>
<protein>
    <recommendedName>
        <fullName evidence="4">Maturase K</fullName>
    </recommendedName>
</protein>
<evidence type="ECO:0008006" key="4">
    <source>
        <dbReference type="Google" id="ProtNLM"/>
    </source>
</evidence>
<feature type="signal peptide" evidence="1">
    <location>
        <begin position="1"/>
        <end position="16"/>
    </location>
</feature>
<proteinExistence type="predicted"/>
<reference evidence="2" key="1">
    <citation type="submission" date="2022-03" db="EMBL/GenBank/DDBJ databases">
        <authorList>
            <person name="Tunstrom K."/>
        </authorList>
    </citation>
    <scope>NUCLEOTIDE SEQUENCE</scope>
</reference>
<evidence type="ECO:0000256" key="1">
    <source>
        <dbReference type="SAM" id="SignalP"/>
    </source>
</evidence>
<organism evidence="2 3">
    <name type="scientific">Euphydryas editha</name>
    <name type="common">Edith's checkerspot</name>
    <dbReference type="NCBI Taxonomy" id="104508"/>
    <lineage>
        <taxon>Eukaryota</taxon>
        <taxon>Metazoa</taxon>
        <taxon>Ecdysozoa</taxon>
        <taxon>Arthropoda</taxon>
        <taxon>Hexapoda</taxon>
        <taxon>Insecta</taxon>
        <taxon>Pterygota</taxon>
        <taxon>Neoptera</taxon>
        <taxon>Endopterygota</taxon>
        <taxon>Lepidoptera</taxon>
        <taxon>Glossata</taxon>
        <taxon>Ditrysia</taxon>
        <taxon>Papilionoidea</taxon>
        <taxon>Nymphalidae</taxon>
        <taxon>Nymphalinae</taxon>
        <taxon>Euphydryas</taxon>
    </lineage>
</organism>
<feature type="chain" id="PRO_5043717751" description="Maturase K" evidence="1">
    <location>
        <begin position="17"/>
        <end position="160"/>
    </location>
</feature>
<accession>A0AAU9TYQ4</accession>
<evidence type="ECO:0000313" key="2">
    <source>
        <dbReference type="EMBL" id="CAH2092003.1"/>
    </source>
</evidence>
<gene>
    <name evidence="2" type="ORF">EEDITHA_LOCUS7810</name>
</gene>
<keyword evidence="3" id="KW-1185">Reference proteome</keyword>
<dbReference type="AlphaFoldDB" id="A0AAU9TYQ4"/>
<comment type="caution">
    <text evidence="2">The sequence shown here is derived from an EMBL/GenBank/DDBJ whole genome shotgun (WGS) entry which is preliminary data.</text>
</comment>
<sequence length="160" mass="19161">MLANSLLLSILDYADASYPNLTKDQLNKLERLQNLAIRFIFCLRKFDHVSEFRLKLKWLPIRSRRNLHILSLLYCVLFNPKAPSYLKDKFEYIRNNMEELRASRSLMLKLPVHRTKFYAQSFTVQAIKLWNSLPLHKRKAESLSIFKKYVKDHYLKLETI</sequence>
<keyword evidence="1" id="KW-0732">Signal</keyword>